<dbReference type="Proteomes" id="UP001254770">
    <property type="component" value="Unassembled WGS sequence"/>
</dbReference>
<reference evidence="3" key="1">
    <citation type="submission" date="2023-03" db="EMBL/GenBank/DDBJ databases">
        <authorList>
            <person name="Shen W."/>
            <person name="Cai J."/>
        </authorList>
    </citation>
    <scope>NUCLEOTIDE SEQUENCE</scope>
    <source>
        <strain evidence="3">B646-2</strain>
        <strain evidence="4">Y15</strain>
    </source>
</reference>
<sequence>MKKMVTRSLMVAFGATIFLYSEHVFANTAIYDPLDPYNTITPVPNTDQEITDQYTNDSSTMDTDESTVSETQQAEVILESEEKDEPPKETIQIEEQLGEGSVMEKQEESPREFPKSDPYLPKLKGHPQNQVLTLDDDFFSSINSPAIPPESSGGSAGAPNDFADIAQSAYLLSGVVLYGEANGQLTARMSDSLVG</sequence>
<accession>A0AAP5N664</accession>
<dbReference type="GeneID" id="67041842"/>
<name>A0AAP5N664_9ENTE</name>
<protein>
    <submittedName>
        <fullName evidence="3">Uncharacterized protein</fullName>
    </submittedName>
</protein>
<proteinExistence type="predicted"/>
<keyword evidence="2" id="KW-0732">Signal</keyword>
<evidence type="ECO:0000256" key="1">
    <source>
        <dbReference type="SAM" id="MobiDB-lite"/>
    </source>
</evidence>
<dbReference type="RefSeq" id="WP_028020118.1">
    <property type="nucleotide sequence ID" value="NZ_BAAAXM010000059.1"/>
</dbReference>
<dbReference type="EMBL" id="JARPXL010000017">
    <property type="protein sequence ID" value="MDT2545703.1"/>
    <property type="molecule type" value="Genomic_DNA"/>
</dbReference>
<feature type="compositionally biased region" description="Basic and acidic residues" evidence="1">
    <location>
        <begin position="102"/>
        <end position="115"/>
    </location>
</feature>
<dbReference type="Proteomes" id="UP001249240">
    <property type="component" value="Unassembled WGS sequence"/>
</dbReference>
<dbReference type="EMBL" id="JARPXM010000001">
    <property type="protein sequence ID" value="MDT2536565.1"/>
    <property type="molecule type" value="Genomic_DNA"/>
</dbReference>
<gene>
    <name evidence="4" type="ORF">P7D69_15240</name>
    <name evidence="3" type="ORF">P7D78_00380</name>
</gene>
<organism evidence="3 5">
    <name type="scientific">Enterococcus raffinosus</name>
    <dbReference type="NCBI Taxonomy" id="71452"/>
    <lineage>
        <taxon>Bacteria</taxon>
        <taxon>Bacillati</taxon>
        <taxon>Bacillota</taxon>
        <taxon>Bacilli</taxon>
        <taxon>Lactobacillales</taxon>
        <taxon>Enterococcaceae</taxon>
        <taxon>Enterococcus</taxon>
    </lineage>
</organism>
<evidence type="ECO:0000313" key="4">
    <source>
        <dbReference type="EMBL" id="MDT2545703.1"/>
    </source>
</evidence>
<feature type="chain" id="PRO_5042797947" evidence="2">
    <location>
        <begin position="27"/>
        <end position="195"/>
    </location>
</feature>
<dbReference type="AlphaFoldDB" id="A0AAP5N664"/>
<feature type="region of interest" description="Disordered" evidence="1">
    <location>
        <begin position="94"/>
        <end position="121"/>
    </location>
</feature>
<feature type="signal peptide" evidence="2">
    <location>
        <begin position="1"/>
        <end position="26"/>
    </location>
</feature>
<evidence type="ECO:0000313" key="5">
    <source>
        <dbReference type="Proteomes" id="UP001249240"/>
    </source>
</evidence>
<comment type="caution">
    <text evidence="3">The sequence shown here is derived from an EMBL/GenBank/DDBJ whole genome shotgun (WGS) entry which is preliminary data.</text>
</comment>
<evidence type="ECO:0000313" key="3">
    <source>
        <dbReference type="EMBL" id="MDT2536565.1"/>
    </source>
</evidence>
<evidence type="ECO:0000256" key="2">
    <source>
        <dbReference type="SAM" id="SignalP"/>
    </source>
</evidence>